<comment type="caution">
    <text evidence="1">The sequence shown here is derived from an EMBL/GenBank/DDBJ whole genome shotgun (WGS) entry which is preliminary data.</text>
</comment>
<protein>
    <submittedName>
        <fullName evidence="1">Uncharacterized protein</fullName>
    </submittedName>
</protein>
<gene>
    <name evidence="1" type="ORF">SDC9_143807</name>
</gene>
<dbReference type="EMBL" id="VSSQ01043001">
    <property type="protein sequence ID" value="MPM96642.1"/>
    <property type="molecule type" value="Genomic_DNA"/>
</dbReference>
<accession>A0A645E7P7</accession>
<evidence type="ECO:0000313" key="1">
    <source>
        <dbReference type="EMBL" id="MPM96642.1"/>
    </source>
</evidence>
<dbReference type="AlphaFoldDB" id="A0A645E7P7"/>
<reference evidence="1" key="1">
    <citation type="submission" date="2019-08" db="EMBL/GenBank/DDBJ databases">
        <authorList>
            <person name="Kucharzyk K."/>
            <person name="Murdoch R.W."/>
            <person name="Higgins S."/>
            <person name="Loffler F."/>
        </authorList>
    </citation>
    <scope>NUCLEOTIDE SEQUENCE</scope>
</reference>
<proteinExistence type="predicted"/>
<organism evidence="1">
    <name type="scientific">bioreactor metagenome</name>
    <dbReference type="NCBI Taxonomy" id="1076179"/>
    <lineage>
        <taxon>unclassified sequences</taxon>
        <taxon>metagenomes</taxon>
        <taxon>ecological metagenomes</taxon>
    </lineage>
</organism>
<sequence length="101" mass="10949">MDHRDRLPGEVTQHGLDRAVPTALQDQVGVGSEGSRDAGDLCDKWIDDAVEARHGCHLHFVVVRHVVLQPRSSCATRQDAFTYDVGRAVPSGSAADQCGDR</sequence>
<name>A0A645E7P7_9ZZZZ</name>